<keyword evidence="4" id="KW-1185">Reference proteome</keyword>
<evidence type="ECO:0000259" key="2">
    <source>
        <dbReference type="Pfam" id="PF03417"/>
    </source>
</evidence>
<dbReference type="PANTHER" id="PTHR34180:SF1">
    <property type="entry name" value="BETA-ALANYL-DOPAMINE_CARCININE HYDROLASE"/>
    <property type="match status" value="1"/>
</dbReference>
<evidence type="ECO:0000256" key="1">
    <source>
        <dbReference type="SAM" id="SignalP"/>
    </source>
</evidence>
<protein>
    <recommendedName>
        <fullName evidence="2">Peptidase C45 hydrolase domain-containing protein</fullName>
    </recommendedName>
</protein>
<reference evidence="4" key="1">
    <citation type="submission" date="2017-05" db="EMBL/GenBank/DDBJ databases">
        <authorList>
            <person name="Ray J."/>
            <person name="Price M."/>
            <person name="Deutschbauer A."/>
        </authorList>
    </citation>
    <scope>NUCLEOTIDE SEQUENCE [LARGE SCALE GENOMIC DNA]</scope>
    <source>
        <strain evidence="4">DSM 19842</strain>
    </source>
</reference>
<evidence type="ECO:0000313" key="4">
    <source>
        <dbReference type="Proteomes" id="UP000266292"/>
    </source>
</evidence>
<dbReference type="AlphaFoldDB" id="A0A1X9YT54"/>
<dbReference type="EMBL" id="CP021235">
    <property type="protein sequence ID" value="ARS36021.1"/>
    <property type="molecule type" value="Genomic_DNA"/>
</dbReference>
<dbReference type="RefSeq" id="WP_025607329.1">
    <property type="nucleotide sequence ID" value="NZ_CP021235.1"/>
</dbReference>
<dbReference type="PANTHER" id="PTHR34180">
    <property type="entry name" value="PEPTIDASE C45"/>
    <property type="match status" value="1"/>
</dbReference>
<name>A0A1X9YT54_9BACT</name>
<feature type="chain" id="PRO_5010986864" description="Peptidase C45 hydrolase domain-containing protein" evidence="1">
    <location>
        <begin position="23"/>
        <end position="402"/>
    </location>
</feature>
<keyword evidence="1" id="KW-0732">Signal</keyword>
<dbReference type="Proteomes" id="UP000266292">
    <property type="component" value="Chromosome"/>
</dbReference>
<dbReference type="Gene3D" id="1.10.10.2120">
    <property type="match status" value="1"/>
</dbReference>
<proteinExistence type="predicted"/>
<dbReference type="STRING" id="709015.GCA_000472485_02341"/>
<dbReference type="InterPro" id="IPR005079">
    <property type="entry name" value="Peptidase_C45_hydrolase"/>
</dbReference>
<dbReference type="Gene3D" id="3.60.60.10">
    <property type="entry name" value="Penicillin V Acylase, Chain A"/>
    <property type="match status" value="1"/>
</dbReference>
<evidence type="ECO:0000313" key="3">
    <source>
        <dbReference type="EMBL" id="ARS36021.1"/>
    </source>
</evidence>
<dbReference type="OrthoDB" id="8109453at2"/>
<dbReference type="InterPro" id="IPR047801">
    <property type="entry name" value="Peptidase_C45"/>
</dbReference>
<feature type="signal peptide" evidence="1">
    <location>
        <begin position="1"/>
        <end position="22"/>
    </location>
</feature>
<accession>A0A1X9YT54</accession>
<sequence>MKKTTLLLLLLLMCMLTFQSIAKPKNPKQVPVLTLTGTGYNRGLQHGYQLKKQIAEVYYKWKESIRKDTGKDPDAVIADFLQTSNYQDAIQQWTPDLWQEIQGIAVGSGQKMDDVLAFQLIDEYWGYLDRLENGSVDKDHCSAIGVAATQDRPTFVAQNIDIDTYMQGYQVLLHIGSSEQNMEQYVMTCAGFIGFAGMNNKGVAVVINALTDLNNSIDGLPVTFVTRGILQQTSGQQALDFINKVPHATGQNYLIGTQTEVINFEASANQVVPFFPVENKNLVFHTNHSLKNHDIKPWMQEYHQRIKTGTGQKTNSQTRYETLRQRLNVSETALTPELIKGTLRSKDHERFPVCVSYDPAAVAFTFSSVIFTLGHNPSVQVTYGSPDKSKYQEHFFYLLTLQ</sequence>
<dbReference type="KEGG" id="pact:CA264_11575"/>
<dbReference type="InterPro" id="IPR047794">
    <property type="entry name" value="C45_proenzyme-like"/>
</dbReference>
<gene>
    <name evidence="3" type="ORF">CA264_11575</name>
</gene>
<organism evidence="3 4">
    <name type="scientific">Pontibacter actiniarum</name>
    <dbReference type="NCBI Taxonomy" id="323450"/>
    <lineage>
        <taxon>Bacteria</taxon>
        <taxon>Pseudomonadati</taxon>
        <taxon>Bacteroidota</taxon>
        <taxon>Cytophagia</taxon>
        <taxon>Cytophagales</taxon>
        <taxon>Hymenobacteraceae</taxon>
        <taxon>Pontibacter</taxon>
    </lineage>
</organism>
<dbReference type="Pfam" id="PF03417">
    <property type="entry name" value="AAT"/>
    <property type="match status" value="1"/>
</dbReference>
<feature type="domain" description="Peptidase C45 hydrolase" evidence="2">
    <location>
        <begin position="155"/>
        <end position="386"/>
    </location>
</feature>
<dbReference type="NCBIfam" id="NF040521">
    <property type="entry name" value="C45_proenzyme"/>
    <property type="match status" value="1"/>
</dbReference>